<proteinExistence type="predicted"/>
<dbReference type="Proteomes" id="UP000765509">
    <property type="component" value="Unassembled WGS sequence"/>
</dbReference>
<protein>
    <submittedName>
        <fullName evidence="1">Uncharacterized protein</fullName>
    </submittedName>
</protein>
<gene>
    <name evidence="1" type="ORF">O181_006923</name>
</gene>
<reference evidence="1" key="1">
    <citation type="submission" date="2021-03" db="EMBL/GenBank/DDBJ databases">
        <title>Draft genome sequence of rust myrtle Austropuccinia psidii MF-1, a brazilian biotype.</title>
        <authorList>
            <person name="Quecine M.C."/>
            <person name="Pachon D.M.R."/>
            <person name="Bonatelli M.L."/>
            <person name="Correr F.H."/>
            <person name="Franceschini L.M."/>
            <person name="Leite T.F."/>
            <person name="Margarido G.R.A."/>
            <person name="Almeida C.A."/>
            <person name="Ferrarezi J.A."/>
            <person name="Labate C.A."/>
        </authorList>
    </citation>
    <scope>NUCLEOTIDE SEQUENCE</scope>
    <source>
        <strain evidence="1">MF-1</strain>
    </source>
</reference>
<name>A0A9Q3BL54_9BASI</name>
<sequence length="148" mass="16668">MQEPYRAANCFDQLRSDSSNFAEWLACLNRVLCVALNSEMLIDKSPSSINNCSPKENWAICHFINATILHKFVLCIGITLSQTTARLFFDAIKALCCPGNRVEKLKIICKLFKMLFKNGSGAPRTNNSLVLSLKQNFAMFKKLEIKAD</sequence>
<keyword evidence="2" id="KW-1185">Reference proteome</keyword>
<comment type="caution">
    <text evidence="1">The sequence shown here is derived from an EMBL/GenBank/DDBJ whole genome shotgun (WGS) entry which is preliminary data.</text>
</comment>
<organism evidence="1 2">
    <name type="scientific">Austropuccinia psidii MF-1</name>
    <dbReference type="NCBI Taxonomy" id="1389203"/>
    <lineage>
        <taxon>Eukaryota</taxon>
        <taxon>Fungi</taxon>
        <taxon>Dikarya</taxon>
        <taxon>Basidiomycota</taxon>
        <taxon>Pucciniomycotina</taxon>
        <taxon>Pucciniomycetes</taxon>
        <taxon>Pucciniales</taxon>
        <taxon>Sphaerophragmiaceae</taxon>
        <taxon>Austropuccinia</taxon>
    </lineage>
</organism>
<dbReference type="AlphaFoldDB" id="A0A9Q3BL54"/>
<accession>A0A9Q3BL54</accession>
<dbReference type="EMBL" id="AVOT02001518">
    <property type="protein sequence ID" value="MBW0467208.1"/>
    <property type="molecule type" value="Genomic_DNA"/>
</dbReference>
<evidence type="ECO:0000313" key="2">
    <source>
        <dbReference type="Proteomes" id="UP000765509"/>
    </source>
</evidence>
<evidence type="ECO:0000313" key="1">
    <source>
        <dbReference type="EMBL" id="MBW0467208.1"/>
    </source>
</evidence>